<feature type="compositionally biased region" description="Basic and acidic residues" evidence="1">
    <location>
        <begin position="19"/>
        <end position="33"/>
    </location>
</feature>
<dbReference type="AlphaFoldDB" id="A0A238H2Z7"/>
<name>A0A238H2Z7_9BURK</name>
<evidence type="ECO:0000313" key="3">
    <source>
        <dbReference type="Proteomes" id="UP000198460"/>
    </source>
</evidence>
<accession>A0A238H2Z7</accession>
<sequence>MPRNNRPKPAHGQADDETDGKRTADGRIDEEGRAPAGLAAAPQRRIMP</sequence>
<dbReference type="EMBL" id="FXAN01000043">
    <property type="protein sequence ID" value="SMF99671.1"/>
    <property type="molecule type" value="Genomic_DNA"/>
</dbReference>
<reference evidence="2 3" key="1">
    <citation type="submission" date="2017-04" db="EMBL/GenBank/DDBJ databases">
        <authorList>
            <person name="Afonso C.L."/>
            <person name="Miller P.J."/>
            <person name="Scott M.A."/>
            <person name="Spackman E."/>
            <person name="Goraichik I."/>
            <person name="Dimitrov K.M."/>
            <person name="Suarez D.L."/>
            <person name="Swayne D.E."/>
        </authorList>
    </citation>
    <scope>NUCLEOTIDE SEQUENCE [LARGE SCALE GENOMIC DNA]</scope>
    <source>
        <strain evidence="2">LMG 28154</strain>
    </source>
</reference>
<feature type="region of interest" description="Disordered" evidence="1">
    <location>
        <begin position="1"/>
        <end position="48"/>
    </location>
</feature>
<evidence type="ECO:0000256" key="1">
    <source>
        <dbReference type="SAM" id="MobiDB-lite"/>
    </source>
</evidence>
<protein>
    <submittedName>
        <fullName evidence="2">Uncharacterized protein</fullName>
    </submittedName>
</protein>
<dbReference type="Proteomes" id="UP000198460">
    <property type="component" value="Unassembled WGS sequence"/>
</dbReference>
<evidence type="ECO:0000313" key="2">
    <source>
        <dbReference type="EMBL" id="SMF99671.1"/>
    </source>
</evidence>
<organism evidence="2 3">
    <name type="scientific">Burkholderia singularis</name>
    <dbReference type="NCBI Taxonomy" id="1503053"/>
    <lineage>
        <taxon>Bacteria</taxon>
        <taxon>Pseudomonadati</taxon>
        <taxon>Pseudomonadota</taxon>
        <taxon>Betaproteobacteria</taxon>
        <taxon>Burkholderiales</taxon>
        <taxon>Burkholderiaceae</taxon>
        <taxon>Burkholderia</taxon>
        <taxon>pseudomallei group</taxon>
    </lineage>
</organism>
<gene>
    <name evidence="2" type="ORF">BSIN_2855</name>
</gene>
<proteinExistence type="predicted"/>